<reference evidence="7 8" key="1">
    <citation type="submission" date="2017-06" db="EMBL/GenBank/DDBJ databases">
        <authorList>
            <person name="Kim H.J."/>
            <person name="Triplett B.A."/>
        </authorList>
    </citation>
    <scope>NUCLEOTIDE SEQUENCE [LARGE SCALE GENOMIC DNA]</scope>
    <source>
        <strain evidence="7 8">DSM 19307</strain>
    </source>
</reference>
<keyword evidence="5 7" id="KW-0418">Kinase</keyword>
<comment type="subcellular location">
    <subcellularLocation>
        <location evidence="5">Cytoplasm</location>
    </subcellularLocation>
</comment>
<comment type="pathway">
    <text evidence="5">Cofactor biosynthesis; coenzyme A biosynthesis; CoA from (R)-pantothenate: step 5/5.</text>
</comment>
<keyword evidence="3 5" id="KW-0067">ATP-binding</keyword>
<dbReference type="EMBL" id="FZPD01000003">
    <property type="protein sequence ID" value="SNS92860.1"/>
    <property type="molecule type" value="Genomic_DNA"/>
</dbReference>
<name>A0A239IGR7_EKHLU</name>
<protein>
    <recommendedName>
        <fullName evidence="5 6">Dephospho-CoA kinase</fullName>
        <ecNumber evidence="5 6">2.7.1.24</ecNumber>
    </recommendedName>
    <alternativeName>
        <fullName evidence="5">Dephosphocoenzyme A kinase</fullName>
    </alternativeName>
</protein>
<evidence type="ECO:0000313" key="8">
    <source>
        <dbReference type="Proteomes" id="UP000198393"/>
    </source>
</evidence>
<sequence>MAIKPPFIGITGGIGSGKSIVCKIFETLGATTYYADDRAKWLMENDDSLIYEIKELFGEEAYSESRLDRKFIAQKAFKDKNILDKLNSLVHPAVARDVEKWRKEHSGAKLLLKEAALLFETGSYKSLEKTVLVTAPEDIRVERVIARDTHRSKEDVQNIIEKQMSDHEKIQLADFVIINDGQQSLIKQVTELYKELVIA</sequence>
<dbReference type="UniPathway" id="UPA00241">
    <property type="reaction ID" value="UER00356"/>
</dbReference>
<keyword evidence="2 5" id="KW-0547">Nucleotide-binding</keyword>
<keyword evidence="8" id="KW-1185">Reference proteome</keyword>
<dbReference type="GO" id="GO:0005737">
    <property type="term" value="C:cytoplasm"/>
    <property type="evidence" value="ECO:0007669"/>
    <property type="project" value="UniProtKB-SubCell"/>
</dbReference>
<accession>A0A239IGR7</accession>
<keyword evidence="5" id="KW-0963">Cytoplasm</keyword>
<evidence type="ECO:0000256" key="5">
    <source>
        <dbReference type="HAMAP-Rule" id="MF_00376"/>
    </source>
</evidence>
<keyword evidence="4 5" id="KW-0173">Coenzyme A biosynthesis</keyword>
<dbReference type="GO" id="GO:0004140">
    <property type="term" value="F:dephospho-CoA kinase activity"/>
    <property type="evidence" value="ECO:0007669"/>
    <property type="project" value="UniProtKB-UniRule"/>
</dbReference>
<dbReference type="OrthoDB" id="9812943at2"/>
<evidence type="ECO:0000256" key="1">
    <source>
        <dbReference type="ARBA" id="ARBA00009018"/>
    </source>
</evidence>
<dbReference type="PROSITE" id="PS51219">
    <property type="entry name" value="DPCK"/>
    <property type="match status" value="1"/>
</dbReference>
<dbReference type="AlphaFoldDB" id="A0A239IGR7"/>
<dbReference type="Pfam" id="PF01121">
    <property type="entry name" value="CoaE"/>
    <property type="match status" value="1"/>
</dbReference>
<dbReference type="GO" id="GO:0005524">
    <property type="term" value="F:ATP binding"/>
    <property type="evidence" value="ECO:0007669"/>
    <property type="project" value="UniProtKB-UniRule"/>
</dbReference>
<dbReference type="InterPro" id="IPR027417">
    <property type="entry name" value="P-loop_NTPase"/>
</dbReference>
<comment type="similarity">
    <text evidence="1 5">Belongs to the CoaE family.</text>
</comment>
<dbReference type="HAMAP" id="MF_00376">
    <property type="entry name" value="Dephospho_CoA_kinase"/>
    <property type="match status" value="1"/>
</dbReference>
<gene>
    <name evidence="5" type="primary">coaE</name>
    <name evidence="7" type="ORF">SAMN05421640_1663</name>
</gene>
<dbReference type="Proteomes" id="UP000198393">
    <property type="component" value="Unassembled WGS sequence"/>
</dbReference>
<dbReference type="RefSeq" id="WP_089356409.1">
    <property type="nucleotide sequence ID" value="NZ_FZPD01000003.1"/>
</dbReference>
<evidence type="ECO:0000256" key="3">
    <source>
        <dbReference type="ARBA" id="ARBA00022840"/>
    </source>
</evidence>
<dbReference type="PANTHER" id="PTHR10695:SF46">
    <property type="entry name" value="BIFUNCTIONAL COENZYME A SYNTHASE-RELATED"/>
    <property type="match status" value="1"/>
</dbReference>
<evidence type="ECO:0000256" key="2">
    <source>
        <dbReference type="ARBA" id="ARBA00022741"/>
    </source>
</evidence>
<proteinExistence type="inferred from homology"/>
<evidence type="ECO:0000313" key="7">
    <source>
        <dbReference type="EMBL" id="SNS92860.1"/>
    </source>
</evidence>
<evidence type="ECO:0000256" key="4">
    <source>
        <dbReference type="ARBA" id="ARBA00022993"/>
    </source>
</evidence>
<comment type="function">
    <text evidence="5">Catalyzes the phosphorylation of the 3'-hydroxyl group of dephosphocoenzyme A to form coenzyme A.</text>
</comment>
<dbReference type="GO" id="GO:0015937">
    <property type="term" value="P:coenzyme A biosynthetic process"/>
    <property type="evidence" value="ECO:0007669"/>
    <property type="project" value="UniProtKB-UniRule"/>
</dbReference>
<keyword evidence="5" id="KW-0808">Transferase</keyword>
<dbReference type="SUPFAM" id="SSF52540">
    <property type="entry name" value="P-loop containing nucleoside triphosphate hydrolases"/>
    <property type="match status" value="1"/>
</dbReference>
<comment type="catalytic activity">
    <reaction evidence="5">
        <text>3'-dephospho-CoA + ATP = ADP + CoA + H(+)</text>
        <dbReference type="Rhea" id="RHEA:18245"/>
        <dbReference type="ChEBI" id="CHEBI:15378"/>
        <dbReference type="ChEBI" id="CHEBI:30616"/>
        <dbReference type="ChEBI" id="CHEBI:57287"/>
        <dbReference type="ChEBI" id="CHEBI:57328"/>
        <dbReference type="ChEBI" id="CHEBI:456216"/>
        <dbReference type="EC" id="2.7.1.24"/>
    </reaction>
</comment>
<feature type="binding site" evidence="5">
    <location>
        <begin position="15"/>
        <end position="20"/>
    </location>
    <ligand>
        <name>ATP</name>
        <dbReference type="ChEBI" id="CHEBI:30616"/>
    </ligand>
</feature>
<dbReference type="Gene3D" id="3.40.50.300">
    <property type="entry name" value="P-loop containing nucleotide triphosphate hydrolases"/>
    <property type="match status" value="1"/>
</dbReference>
<dbReference type="EC" id="2.7.1.24" evidence="5 6"/>
<evidence type="ECO:0000256" key="6">
    <source>
        <dbReference type="NCBIfam" id="TIGR00152"/>
    </source>
</evidence>
<dbReference type="CDD" id="cd02022">
    <property type="entry name" value="DPCK"/>
    <property type="match status" value="1"/>
</dbReference>
<dbReference type="InterPro" id="IPR001977">
    <property type="entry name" value="Depp_CoAkinase"/>
</dbReference>
<organism evidence="7 8">
    <name type="scientific">Ekhidna lutea</name>
    <dbReference type="NCBI Taxonomy" id="447679"/>
    <lineage>
        <taxon>Bacteria</taxon>
        <taxon>Pseudomonadati</taxon>
        <taxon>Bacteroidota</taxon>
        <taxon>Cytophagia</taxon>
        <taxon>Cytophagales</taxon>
        <taxon>Reichenbachiellaceae</taxon>
        <taxon>Ekhidna</taxon>
    </lineage>
</organism>
<dbReference type="PANTHER" id="PTHR10695">
    <property type="entry name" value="DEPHOSPHO-COA KINASE-RELATED"/>
    <property type="match status" value="1"/>
</dbReference>
<dbReference type="NCBIfam" id="TIGR00152">
    <property type="entry name" value="dephospho-CoA kinase"/>
    <property type="match status" value="1"/>
</dbReference>